<protein>
    <submittedName>
        <fullName evidence="2">XrtX-associated membrane protein</fullName>
    </submittedName>
</protein>
<comment type="caution">
    <text evidence="2">The sequence shown here is derived from an EMBL/GenBank/DDBJ whole genome shotgun (WGS) entry which is preliminary data.</text>
</comment>
<keyword evidence="1" id="KW-1133">Transmembrane helix</keyword>
<sequence>MFKSRFSSTSSAWAGHAQWAVVGLLVVVLLLIGVFDESILQFLTVSWQKMLAAVGLRQYADALQQGVNGGITKRLLPAVATYAMLYLSVCLLLLRMLLPSPVQFRLVLQCYAGTLAVYVAIVILNKLTGNTDWAYKLSRQLLDFVVSPLPVAALVVLFKSGFGPGVKA</sequence>
<keyword evidence="1" id="KW-0812">Transmembrane</keyword>
<keyword evidence="3" id="KW-1185">Reference proteome</keyword>
<feature type="transmembrane region" description="Helical" evidence="1">
    <location>
        <begin position="75"/>
        <end position="94"/>
    </location>
</feature>
<feature type="transmembrane region" description="Helical" evidence="1">
    <location>
        <begin position="144"/>
        <end position="162"/>
    </location>
</feature>
<evidence type="ECO:0000313" key="3">
    <source>
        <dbReference type="Proteomes" id="UP001596513"/>
    </source>
</evidence>
<gene>
    <name evidence="2" type="ORF">ACFQT0_01250</name>
</gene>
<name>A0ABW2TY95_9BACT</name>
<dbReference type="EMBL" id="JBHTEK010000001">
    <property type="protein sequence ID" value="MFC7666210.1"/>
    <property type="molecule type" value="Genomic_DNA"/>
</dbReference>
<proteinExistence type="predicted"/>
<dbReference type="RefSeq" id="WP_380199720.1">
    <property type="nucleotide sequence ID" value="NZ_JBHTEK010000001.1"/>
</dbReference>
<accession>A0ABW2TY95</accession>
<dbReference type="Proteomes" id="UP001596513">
    <property type="component" value="Unassembled WGS sequence"/>
</dbReference>
<keyword evidence="1" id="KW-0472">Membrane</keyword>
<organism evidence="2 3">
    <name type="scientific">Hymenobacter humi</name>
    <dbReference type="NCBI Taxonomy" id="1411620"/>
    <lineage>
        <taxon>Bacteria</taxon>
        <taxon>Pseudomonadati</taxon>
        <taxon>Bacteroidota</taxon>
        <taxon>Cytophagia</taxon>
        <taxon>Cytophagales</taxon>
        <taxon>Hymenobacteraceae</taxon>
        <taxon>Hymenobacter</taxon>
    </lineage>
</organism>
<feature type="transmembrane region" description="Helical" evidence="1">
    <location>
        <begin position="106"/>
        <end position="124"/>
    </location>
</feature>
<feature type="transmembrane region" description="Helical" evidence="1">
    <location>
        <begin position="12"/>
        <end position="35"/>
    </location>
</feature>
<dbReference type="NCBIfam" id="NF046082">
    <property type="entry name" value="assoc_w_XrtX"/>
    <property type="match status" value="1"/>
</dbReference>
<evidence type="ECO:0000256" key="1">
    <source>
        <dbReference type="SAM" id="Phobius"/>
    </source>
</evidence>
<reference evidence="3" key="1">
    <citation type="journal article" date="2019" name="Int. J. Syst. Evol. Microbiol.">
        <title>The Global Catalogue of Microorganisms (GCM) 10K type strain sequencing project: providing services to taxonomists for standard genome sequencing and annotation.</title>
        <authorList>
            <consortium name="The Broad Institute Genomics Platform"/>
            <consortium name="The Broad Institute Genome Sequencing Center for Infectious Disease"/>
            <person name="Wu L."/>
            <person name="Ma J."/>
        </authorList>
    </citation>
    <scope>NUCLEOTIDE SEQUENCE [LARGE SCALE GENOMIC DNA]</scope>
    <source>
        <strain evidence="3">JCM 19635</strain>
    </source>
</reference>
<evidence type="ECO:0000313" key="2">
    <source>
        <dbReference type="EMBL" id="MFC7666210.1"/>
    </source>
</evidence>